<evidence type="ECO:0000313" key="12">
    <source>
        <dbReference type="EMBL" id="CAE6337410.1"/>
    </source>
</evidence>
<dbReference type="InterPro" id="IPR001128">
    <property type="entry name" value="Cyt_P450"/>
</dbReference>
<evidence type="ECO:0008006" key="14">
    <source>
        <dbReference type="Google" id="ProtNLM"/>
    </source>
</evidence>
<keyword evidence="7 9" id="KW-0408">Iron</keyword>
<keyword evidence="8 10" id="KW-0503">Monooxygenase</keyword>
<dbReference type="Gene3D" id="1.10.630.10">
    <property type="entry name" value="Cytochrome P450"/>
    <property type="match status" value="1"/>
</dbReference>
<evidence type="ECO:0000256" key="6">
    <source>
        <dbReference type="ARBA" id="ARBA00023002"/>
    </source>
</evidence>
<keyword evidence="5 9" id="KW-0479">Metal-binding</keyword>
<dbReference type="GO" id="GO:0004497">
    <property type="term" value="F:monooxygenase activity"/>
    <property type="evidence" value="ECO:0007669"/>
    <property type="project" value="UniProtKB-KW"/>
</dbReference>
<dbReference type="SUPFAM" id="SSF48264">
    <property type="entry name" value="Cytochrome P450"/>
    <property type="match status" value="1"/>
</dbReference>
<dbReference type="GO" id="GO:0016705">
    <property type="term" value="F:oxidoreductase activity, acting on paired donors, with incorporation or reduction of molecular oxygen"/>
    <property type="evidence" value="ECO:0007669"/>
    <property type="project" value="InterPro"/>
</dbReference>
<comment type="pathway">
    <text evidence="2">Secondary metabolite biosynthesis.</text>
</comment>
<protein>
    <recommendedName>
        <fullName evidence="14">O-methylsterigmatocystin oxidoreductase</fullName>
    </recommendedName>
</protein>
<dbReference type="PROSITE" id="PS00086">
    <property type="entry name" value="CYTOCHROME_P450"/>
    <property type="match status" value="1"/>
</dbReference>
<feature type="region of interest" description="Disordered" evidence="11">
    <location>
        <begin position="1"/>
        <end position="23"/>
    </location>
</feature>
<proteinExistence type="inferred from homology"/>
<evidence type="ECO:0000256" key="3">
    <source>
        <dbReference type="ARBA" id="ARBA00010617"/>
    </source>
</evidence>
<evidence type="ECO:0000256" key="2">
    <source>
        <dbReference type="ARBA" id="ARBA00005179"/>
    </source>
</evidence>
<evidence type="ECO:0000256" key="10">
    <source>
        <dbReference type="RuleBase" id="RU000461"/>
    </source>
</evidence>
<comment type="cofactor">
    <cofactor evidence="1 9">
        <name>heme</name>
        <dbReference type="ChEBI" id="CHEBI:30413"/>
    </cofactor>
</comment>
<dbReference type="PRINTS" id="PR00463">
    <property type="entry name" value="EP450I"/>
</dbReference>
<keyword evidence="4 9" id="KW-0349">Heme</keyword>
<accession>A0A8H2ZWT1</accession>
<dbReference type="CDD" id="cd11065">
    <property type="entry name" value="CYP64-like"/>
    <property type="match status" value="1"/>
</dbReference>
<keyword evidence="6 10" id="KW-0560">Oxidoreductase</keyword>
<evidence type="ECO:0000256" key="1">
    <source>
        <dbReference type="ARBA" id="ARBA00001971"/>
    </source>
</evidence>
<evidence type="ECO:0000256" key="7">
    <source>
        <dbReference type="ARBA" id="ARBA00023004"/>
    </source>
</evidence>
<dbReference type="InterPro" id="IPR050364">
    <property type="entry name" value="Cytochrome_P450_fung"/>
</dbReference>
<evidence type="ECO:0000313" key="13">
    <source>
        <dbReference type="Proteomes" id="UP000663846"/>
    </source>
</evidence>
<evidence type="ECO:0000256" key="5">
    <source>
        <dbReference type="ARBA" id="ARBA00022723"/>
    </source>
</evidence>
<feature type="binding site" description="axial binding residue" evidence="9">
    <location>
        <position position="414"/>
    </location>
    <ligand>
        <name>heme</name>
        <dbReference type="ChEBI" id="CHEBI:30413"/>
    </ligand>
    <ligandPart>
        <name>Fe</name>
        <dbReference type="ChEBI" id="CHEBI:18248"/>
    </ligandPart>
</feature>
<name>A0A8H2ZWT1_9AGAM</name>
<evidence type="ECO:0000256" key="4">
    <source>
        <dbReference type="ARBA" id="ARBA00022617"/>
    </source>
</evidence>
<comment type="caution">
    <text evidence="12">The sequence shown here is derived from an EMBL/GenBank/DDBJ whole genome shotgun (WGS) entry which is preliminary data.</text>
</comment>
<dbReference type="Pfam" id="PF00067">
    <property type="entry name" value="p450"/>
    <property type="match status" value="1"/>
</dbReference>
<dbReference type="AlphaFoldDB" id="A0A8H2ZWT1"/>
<dbReference type="PANTHER" id="PTHR46300">
    <property type="entry name" value="P450, PUTATIVE (EUROFUNG)-RELATED-RELATED"/>
    <property type="match status" value="1"/>
</dbReference>
<dbReference type="Proteomes" id="UP000663846">
    <property type="component" value="Unassembled WGS sequence"/>
</dbReference>
<comment type="similarity">
    <text evidence="3 10">Belongs to the cytochrome P450 family.</text>
</comment>
<dbReference type="PANTHER" id="PTHR46300:SF7">
    <property type="entry name" value="P450, PUTATIVE (EUROFUNG)-RELATED"/>
    <property type="match status" value="1"/>
</dbReference>
<reference evidence="12" key="1">
    <citation type="submission" date="2021-01" db="EMBL/GenBank/DDBJ databases">
        <authorList>
            <person name="Kaushik A."/>
        </authorList>
    </citation>
    <scope>NUCLEOTIDE SEQUENCE</scope>
    <source>
        <strain evidence="12">AG1-1C</strain>
    </source>
</reference>
<dbReference type="InterPro" id="IPR017972">
    <property type="entry name" value="Cyt_P450_CS"/>
</dbReference>
<organism evidence="12 13">
    <name type="scientific">Rhizoctonia solani</name>
    <dbReference type="NCBI Taxonomy" id="456999"/>
    <lineage>
        <taxon>Eukaryota</taxon>
        <taxon>Fungi</taxon>
        <taxon>Dikarya</taxon>
        <taxon>Basidiomycota</taxon>
        <taxon>Agaricomycotina</taxon>
        <taxon>Agaricomycetes</taxon>
        <taxon>Cantharellales</taxon>
        <taxon>Ceratobasidiaceae</taxon>
        <taxon>Rhizoctonia</taxon>
    </lineage>
</organism>
<evidence type="ECO:0000256" key="9">
    <source>
        <dbReference type="PIRSR" id="PIRSR602401-1"/>
    </source>
</evidence>
<dbReference type="EMBL" id="CAJMWS010000015">
    <property type="protein sequence ID" value="CAE6337410.1"/>
    <property type="molecule type" value="Genomic_DNA"/>
</dbReference>
<dbReference type="InterPro" id="IPR002401">
    <property type="entry name" value="Cyt_P450_E_grp-I"/>
</dbReference>
<evidence type="ECO:0000256" key="8">
    <source>
        <dbReference type="ARBA" id="ARBA00023033"/>
    </source>
</evidence>
<gene>
    <name evidence="12" type="ORF">RDB_LOCUS1481</name>
</gene>
<dbReference type="GO" id="GO:0005506">
    <property type="term" value="F:iron ion binding"/>
    <property type="evidence" value="ECO:0007669"/>
    <property type="project" value="InterPro"/>
</dbReference>
<evidence type="ECO:0000256" key="11">
    <source>
        <dbReference type="SAM" id="MobiDB-lite"/>
    </source>
</evidence>
<dbReference type="InterPro" id="IPR036396">
    <property type="entry name" value="Cyt_P450_sf"/>
</dbReference>
<dbReference type="GO" id="GO:0020037">
    <property type="term" value="F:heme binding"/>
    <property type="evidence" value="ECO:0007669"/>
    <property type="project" value="InterPro"/>
</dbReference>
<sequence>MYKQHRQPPLPPGPPENSWLKGNGGEIPQRFVWLKYMEWNKRYGDIIHARAGSKHIIVVSSYEGLIDLFESQGAQYSHRPRRYMAFLMGWENLAFFRSIYDEQLRIFRRHMSLGFSKKAVATYDEGQTRDVHLFLQRLAVNPDGFFEEARWLFGRIIMRITYGYSVTGINDPYIKLAEDALRSLVIGVMGNHPVDTYPILRYLPGWLPGMGFRKEAYEARRIAKRLANEPFDWTVKAMNEGIATPSFVSQLLELNEDRNDSLDEIKWSAAAMYSGGVHNTLATLSNFIAAMMLYPEVARKGREEIDRVVGSDRLPGISDRADLPYLDCILLETLRWHPVAPLGSPRSVRQDHIYKGYRIPAHSTIYCNIYAITRDERIFPDPESFIPERFAENYPGPIPLNPRNFVFGAGRRICPGNHIVDATIFLLIASILATMDIAKPRDDQGNEVEPDIARTGFQTNQVIPFKCSITPRSDRALQLIETAVMFERE</sequence>